<keyword evidence="3" id="KW-1185">Reference proteome</keyword>
<keyword evidence="1" id="KW-0812">Transmembrane</keyword>
<accession>A0A8C9LS44</accession>
<keyword evidence="1" id="KW-0472">Membrane</keyword>
<reference evidence="2" key="1">
    <citation type="submission" date="2025-08" db="UniProtKB">
        <authorList>
            <consortium name="Ensembl"/>
        </authorList>
    </citation>
    <scope>IDENTIFICATION</scope>
</reference>
<keyword evidence="1" id="KW-1133">Transmembrane helix</keyword>
<feature type="transmembrane region" description="Helical" evidence="1">
    <location>
        <begin position="50"/>
        <end position="71"/>
    </location>
</feature>
<dbReference type="Proteomes" id="UP000694416">
    <property type="component" value="Unplaced"/>
</dbReference>
<organism evidence="2 3">
    <name type="scientific">Piliocolobus tephrosceles</name>
    <name type="common">Ugandan red Colobus</name>
    <dbReference type="NCBI Taxonomy" id="591936"/>
    <lineage>
        <taxon>Eukaryota</taxon>
        <taxon>Metazoa</taxon>
        <taxon>Chordata</taxon>
        <taxon>Craniata</taxon>
        <taxon>Vertebrata</taxon>
        <taxon>Euteleostomi</taxon>
        <taxon>Mammalia</taxon>
        <taxon>Eutheria</taxon>
        <taxon>Euarchontoglires</taxon>
        <taxon>Primates</taxon>
        <taxon>Haplorrhini</taxon>
        <taxon>Catarrhini</taxon>
        <taxon>Cercopithecidae</taxon>
        <taxon>Colobinae</taxon>
        <taxon>Piliocolobus</taxon>
    </lineage>
</organism>
<name>A0A8C9LS44_9PRIM</name>
<evidence type="ECO:0000256" key="1">
    <source>
        <dbReference type="SAM" id="Phobius"/>
    </source>
</evidence>
<evidence type="ECO:0000313" key="3">
    <source>
        <dbReference type="Proteomes" id="UP000694416"/>
    </source>
</evidence>
<proteinExistence type="predicted"/>
<sequence length="79" mass="8835">MDLCCLSNMKIILCSLSYPSPAVTYVACAVTGHRTAASPLHSHWTHAPPGWFLVFSGVLWGLFVCFFSRVWKVYSAERL</sequence>
<reference evidence="2" key="2">
    <citation type="submission" date="2025-09" db="UniProtKB">
        <authorList>
            <consortium name="Ensembl"/>
        </authorList>
    </citation>
    <scope>IDENTIFICATION</scope>
</reference>
<dbReference type="AlphaFoldDB" id="A0A8C9LS44"/>
<dbReference type="Ensembl" id="ENSPTET00000033234.1">
    <property type="protein sequence ID" value="ENSPTEP00000023205.1"/>
    <property type="gene ID" value="ENSPTEG00000023980.1"/>
</dbReference>
<evidence type="ECO:0000313" key="2">
    <source>
        <dbReference type="Ensembl" id="ENSPTEP00000023205.1"/>
    </source>
</evidence>
<protein>
    <submittedName>
        <fullName evidence="2">Uncharacterized protein</fullName>
    </submittedName>
</protein>